<sequence>MKSKPHKEDSAKVDVPLSKDSKFMKSNKERTNGFLIFKSVNKVNPQDGKAEYDKLTDGVRFKYDRIAEVIRFVKKIEKNNDPNKIYKSIRGTVESVTTDMLSGTLHIGAFSNYNDNTKEKQSSTEEQTTLTDNFINDTSNMDVPYPYDEHLSPTEEHYPYIEHLSPTEEQTTLSDNFINDTSSMAPNMDVPYPYDEHKSSTKEQTTLSDNFINDTSSMAPNMDVPYHYDERLSPTEEQTTISDNFINGTLSMAPNMDVPYHYDERLSPTEEQTTISDNFINGTLSMAPNMDVHYPYIEHLSRTEEQTTHNFTIDKSFVVLNTCIHSHFNSTDKMIQIMNPLSLNGDNIDEELWSLRSHYQSFDEQVLEGNMDQNSNIQPMFANNMFMAESANVLDATGGQLQPSTSEIYLYYDSNNPLQIPITLLSTTTSEYNFQT</sequence>
<name>A0A9N8Z3D0_9GLOM</name>
<dbReference type="EMBL" id="CAJVQA010000277">
    <property type="protein sequence ID" value="CAG8465906.1"/>
    <property type="molecule type" value="Genomic_DNA"/>
</dbReference>
<dbReference type="OrthoDB" id="10622502at2759"/>
<reference evidence="1" key="1">
    <citation type="submission" date="2021-06" db="EMBL/GenBank/DDBJ databases">
        <authorList>
            <person name="Kallberg Y."/>
            <person name="Tangrot J."/>
            <person name="Rosling A."/>
        </authorList>
    </citation>
    <scope>NUCLEOTIDE SEQUENCE</scope>
    <source>
        <strain evidence="1">FL966</strain>
    </source>
</reference>
<evidence type="ECO:0000313" key="1">
    <source>
        <dbReference type="EMBL" id="CAG8465906.1"/>
    </source>
</evidence>
<evidence type="ECO:0000313" key="2">
    <source>
        <dbReference type="Proteomes" id="UP000789759"/>
    </source>
</evidence>
<organism evidence="1 2">
    <name type="scientific">Cetraspora pellucida</name>
    <dbReference type="NCBI Taxonomy" id="1433469"/>
    <lineage>
        <taxon>Eukaryota</taxon>
        <taxon>Fungi</taxon>
        <taxon>Fungi incertae sedis</taxon>
        <taxon>Mucoromycota</taxon>
        <taxon>Glomeromycotina</taxon>
        <taxon>Glomeromycetes</taxon>
        <taxon>Diversisporales</taxon>
        <taxon>Gigasporaceae</taxon>
        <taxon>Cetraspora</taxon>
    </lineage>
</organism>
<accession>A0A9N8Z3D0</accession>
<gene>
    <name evidence="1" type="ORF">CPELLU_LOCUS841</name>
</gene>
<comment type="caution">
    <text evidence="1">The sequence shown here is derived from an EMBL/GenBank/DDBJ whole genome shotgun (WGS) entry which is preliminary data.</text>
</comment>
<dbReference type="Proteomes" id="UP000789759">
    <property type="component" value="Unassembled WGS sequence"/>
</dbReference>
<keyword evidence="2" id="KW-1185">Reference proteome</keyword>
<protein>
    <submittedName>
        <fullName evidence="1">7352_t:CDS:1</fullName>
    </submittedName>
</protein>
<dbReference type="AlphaFoldDB" id="A0A9N8Z3D0"/>
<proteinExistence type="predicted"/>